<keyword evidence="1" id="KW-0472">Membrane</keyword>
<feature type="transmembrane region" description="Helical" evidence="1">
    <location>
        <begin position="23"/>
        <end position="49"/>
    </location>
</feature>
<reference evidence="2" key="1">
    <citation type="submission" date="2014-11" db="EMBL/GenBank/DDBJ databases">
        <authorList>
            <person name="Amaro Gonzalez C."/>
        </authorList>
    </citation>
    <scope>NUCLEOTIDE SEQUENCE</scope>
</reference>
<protein>
    <submittedName>
        <fullName evidence="2">Uncharacterized protein</fullName>
    </submittedName>
</protein>
<keyword evidence="1" id="KW-1133">Transmembrane helix</keyword>
<proteinExistence type="predicted"/>
<dbReference type="EMBL" id="GBXM01005060">
    <property type="protein sequence ID" value="JAI03518.1"/>
    <property type="molecule type" value="Transcribed_RNA"/>
</dbReference>
<organism evidence="2">
    <name type="scientific">Anguilla anguilla</name>
    <name type="common">European freshwater eel</name>
    <name type="synonym">Muraena anguilla</name>
    <dbReference type="NCBI Taxonomy" id="7936"/>
    <lineage>
        <taxon>Eukaryota</taxon>
        <taxon>Metazoa</taxon>
        <taxon>Chordata</taxon>
        <taxon>Craniata</taxon>
        <taxon>Vertebrata</taxon>
        <taxon>Euteleostomi</taxon>
        <taxon>Actinopterygii</taxon>
        <taxon>Neopterygii</taxon>
        <taxon>Teleostei</taxon>
        <taxon>Anguilliformes</taxon>
        <taxon>Anguillidae</taxon>
        <taxon>Anguilla</taxon>
    </lineage>
</organism>
<name>A0A0E9XLB0_ANGAN</name>
<accession>A0A0E9XLB0</accession>
<sequence>MGKVLKVCLALNYMDCPSCLFSFHTWFICPILLLHVFQIILIYHLYLWVSFRL</sequence>
<reference evidence="2" key="2">
    <citation type="journal article" date="2015" name="Fish Shellfish Immunol.">
        <title>Early steps in the European eel (Anguilla anguilla)-Vibrio vulnificus interaction in the gills: Role of the RtxA13 toxin.</title>
        <authorList>
            <person name="Callol A."/>
            <person name="Pajuelo D."/>
            <person name="Ebbesson L."/>
            <person name="Teles M."/>
            <person name="MacKenzie S."/>
            <person name="Amaro C."/>
        </authorList>
    </citation>
    <scope>NUCLEOTIDE SEQUENCE</scope>
</reference>
<evidence type="ECO:0000313" key="2">
    <source>
        <dbReference type="EMBL" id="JAI03518.1"/>
    </source>
</evidence>
<evidence type="ECO:0000256" key="1">
    <source>
        <dbReference type="SAM" id="Phobius"/>
    </source>
</evidence>
<keyword evidence="1" id="KW-0812">Transmembrane</keyword>
<dbReference type="AlphaFoldDB" id="A0A0E9XLB0"/>